<accession>A0ACA9PYA1</accession>
<gene>
    <name evidence="1" type="ORF">ACOLOM_LOCUS11373</name>
</gene>
<name>A0ACA9PYA1_9GLOM</name>
<reference evidence="1" key="1">
    <citation type="submission" date="2021-06" db="EMBL/GenBank/DDBJ databases">
        <authorList>
            <person name="Kallberg Y."/>
            <person name="Tangrot J."/>
            <person name="Rosling A."/>
        </authorList>
    </citation>
    <scope>NUCLEOTIDE SEQUENCE</scope>
    <source>
        <strain evidence="1">CL356</strain>
    </source>
</reference>
<sequence>FVYIDEVLKIAESGVTRELPGNYPYAVKKHYALRFTKDWDGPARRLFTRLENIFKAELKKLVQQHSSRFSAGGLHYKVLQRTMEKLQECIALEQEEPMTSNEHYLEDYKAKYMARYKAVLRTHTQHEGELQKFMEGKFQGSEMMQTTLQNLQAMGLPANEDALMRLLPPNPIDNALQIMAEFAFKRFVDYVPMIIDYELFKGFERTMNNAFVKGLELGESQLRERFAAYLEQDPELVERRETLKRDYSRFESALEDLQNIPGFSLSSDNSDDLVYFLQAHTRTILSNAFESDHLRLTFLTQLSGAQSLVSTPTFNVVGNYLDDLSIVNAFRAHQLVLVVWYNDITANNFTNIPLSMVVHDSRVRNESHKAEGRIGVHLGVDLKQLQKRVFLSYNQGAWEVHSSGRVSA</sequence>
<feature type="non-terminal residue" evidence="1">
    <location>
        <position position="1"/>
    </location>
</feature>
<keyword evidence="2" id="KW-1185">Reference proteome</keyword>
<evidence type="ECO:0000313" key="1">
    <source>
        <dbReference type="EMBL" id="CAG8726015.1"/>
    </source>
</evidence>
<comment type="caution">
    <text evidence="1">The sequence shown here is derived from an EMBL/GenBank/DDBJ whole genome shotgun (WGS) entry which is preliminary data.</text>
</comment>
<feature type="non-terminal residue" evidence="1">
    <location>
        <position position="408"/>
    </location>
</feature>
<evidence type="ECO:0000313" key="2">
    <source>
        <dbReference type="Proteomes" id="UP000789525"/>
    </source>
</evidence>
<protein>
    <submittedName>
        <fullName evidence="1">12894_t:CDS:1</fullName>
    </submittedName>
</protein>
<dbReference type="EMBL" id="CAJVPT010040667">
    <property type="protein sequence ID" value="CAG8726015.1"/>
    <property type="molecule type" value="Genomic_DNA"/>
</dbReference>
<dbReference type="Proteomes" id="UP000789525">
    <property type="component" value="Unassembled WGS sequence"/>
</dbReference>
<organism evidence="1 2">
    <name type="scientific">Acaulospora colombiana</name>
    <dbReference type="NCBI Taxonomy" id="27376"/>
    <lineage>
        <taxon>Eukaryota</taxon>
        <taxon>Fungi</taxon>
        <taxon>Fungi incertae sedis</taxon>
        <taxon>Mucoromycota</taxon>
        <taxon>Glomeromycotina</taxon>
        <taxon>Glomeromycetes</taxon>
        <taxon>Diversisporales</taxon>
        <taxon>Acaulosporaceae</taxon>
        <taxon>Acaulospora</taxon>
    </lineage>
</organism>
<proteinExistence type="predicted"/>